<dbReference type="Gene3D" id="1.10.630.10">
    <property type="entry name" value="Cytochrome P450"/>
    <property type="match status" value="1"/>
</dbReference>
<dbReference type="InterPro" id="IPR050196">
    <property type="entry name" value="Cytochrome_P450_Monoox"/>
</dbReference>
<evidence type="ECO:0000256" key="5">
    <source>
        <dbReference type="ARBA" id="ARBA00023004"/>
    </source>
</evidence>
<sequence length="427" mass="48731">MGQLEHISEIADGRLLRLDLGASHPYLATHPDDVQQVLRRESENFIRDGVFWRPLRELMGDSILAEGAEWEHSKRVLQPVFTTRNVNTLTDLMAEAINDAVDKLDEPARAGTPIDVLPEMCRIVNETVIKVLFGDKISRSEADLLIPTFDQIATKIAFRFLLPFVPRAIPMPGDRAFRDAVQVMDDTLFALVERYRNDPGPGQDIFTALCHARTAEGSGLDDRWVRDNLLAMFSTSTETTTLALTWLWPLLHDHPEVAERLQTEIQGVVGTERVRASHLDHLPYVKQVVQELLRLYPVGWMFPRMATEPTDMRGVRIRPGDTVLISPYLTHRLKSVWDEPARFDPDRFLPERARHYHRYAYFPFGGGPHQCIGRHIFNVEAQLILTSILSRFRPRLSEAVPAEPQIGATLRPRKPIEMTLIPHRRSA</sequence>
<dbReference type="GO" id="GO:0020037">
    <property type="term" value="F:heme binding"/>
    <property type="evidence" value="ECO:0007669"/>
    <property type="project" value="InterPro"/>
</dbReference>
<dbReference type="GO" id="GO:0004497">
    <property type="term" value="F:monooxygenase activity"/>
    <property type="evidence" value="ECO:0007669"/>
    <property type="project" value="UniProtKB-KW"/>
</dbReference>
<evidence type="ECO:0000313" key="10">
    <source>
        <dbReference type="Proteomes" id="UP000614047"/>
    </source>
</evidence>
<dbReference type="PANTHER" id="PTHR24291">
    <property type="entry name" value="CYTOCHROME P450 FAMILY 4"/>
    <property type="match status" value="1"/>
</dbReference>
<keyword evidence="3 7" id="KW-0479">Metal-binding</keyword>
<keyword evidence="6 8" id="KW-0503">Monooxygenase</keyword>
<protein>
    <submittedName>
        <fullName evidence="9">Cytochrome P450</fullName>
    </submittedName>
</protein>
<dbReference type="InterPro" id="IPR036396">
    <property type="entry name" value="Cyt_P450_sf"/>
</dbReference>
<evidence type="ECO:0000256" key="8">
    <source>
        <dbReference type="RuleBase" id="RU000461"/>
    </source>
</evidence>
<comment type="caution">
    <text evidence="9">The sequence shown here is derived from an EMBL/GenBank/DDBJ whole genome shotgun (WGS) entry which is preliminary data.</text>
</comment>
<keyword evidence="2 7" id="KW-0349">Heme</keyword>
<name>A0A931GGG4_9ACTN</name>
<dbReference type="GO" id="GO:0016705">
    <property type="term" value="F:oxidoreductase activity, acting on paired donors, with incorporation or reduction of molecular oxygen"/>
    <property type="evidence" value="ECO:0007669"/>
    <property type="project" value="InterPro"/>
</dbReference>
<feature type="binding site" description="axial binding residue" evidence="7">
    <location>
        <position position="371"/>
    </location>
    <ligand>
        <name>heme</name>
        <dbReference type="ChEBI" id="CHEBI:30413"/>
    </ligand>
    <ligandPart>
        <name>Fe</name>
        <dbReference type="ChEBI" id="CHEBI:18248"/>
    </ligandPart>
</feature>
<reference evidence="9" key="1">
    <citation type="submission" date="2020-11" db="EMBL/GenBank/DDBJ databases">
        <title>Sequencing the genomes of 1000 actinobacteria strains.</title>
        <authorList>
            <person name="Klenk H.-P."/>
        </authorList>
    </citation>
    <scope>NUCLEOTIDE SEQUENCE</scope>
    <source>
        <strain evidence="9">DSM 43175</strain>
    </source>
</reference>
<proteinExistence type="inferred from homology"/>
<dbReference type="InterPro" id="IPR001128">
    <property type="entry name" value="Cyt_P450"/>
</dbReference>
<evidence type="ECO:0000256" key="2">
    <source>
        <dbReference type="ARBA" id="ARBA00022617"/>
    </source>
</evidence>
<evidence type="ECO:0000313" key="9">
    <source>
        <dbReference type="EMBL" id="MBG6086298.1"/>
    </source>
</evidence>
<organism evidence="9 10">
    <name type="scientific">Actinomadura viridis</name>
    <dbReference type="NCBI Taxonomy" id="58110"/>
    <lineage>
        <taxon>Bacteria</taxon>
        <taxon>Bacillati</taxon>
        <taxon>Actinomycetota</taxon>
        <taxon>Actinomycetes</taxon>
        <taxon>Streptosporangiales</taxon>
        <taxon>Thermomonosporaceae</taxon>
        <taxon>Actinomadura</taxon>
    </lineage>
</organism>
<dbReference type="AlphaFoldDB" id="A0A931GGG4"/>
<comment type="cofactor">
    <cofactor evidence="7">
        <name>heme</name>
        <dbReference type="ChEBI" id="CHEBI:30413"/>
    </cofactor>
</comment>
<evidence type="ECO:0000256" key="7">
    <source>
        <dbReference type="PIRSR" id="PIRSR602401-1"/>
    </source>
</evidence>
<dbReference type="InterPro" id="IPR017972">
    <property type="entry name" value="Cyt_P450_CS"/>
</dbReference>
<dbReference type="InterPro" id="IPR002401">
    <property type="entry name" value="Cyt_P450_E_grp-I"/>
</dbReference>
<dbReference type="SUPFAM" id="SSF48264">
    <property type="entry name" value="Cytochrome P450"/>
    <property type="match status" value="1"/>
</dbReference>
<dbReference type="PANTHER" id="PTHR24291:SF50">
    <property type="entry name" value="BIFUNCTIONAL ALBAFLAVENONE MONOOXYGENASE_TERPENE SYNTHASE"/>
    <property type="match status" value="1"/>
</dbReference>
<dbReference type="Proteomes" id="UP000614047">
    <property type="component" value="Unassembled WGS sequence"/>
</dbReference>
<accession>A0A931GGG4</accession>
<evidence type="ECO:0000256" key="4">
    <source>
        <dbReference type="ARBA" id="ARBA00023002"/>
    </source>
</evidence>
<dbReference type="Pfam" id="PF00067">
    <property type="entry name" value="p450"/>
    <property type="match status" value="1"/>
</dbReference>
<gene>
    <name evidence="9" type="ORF">IW256_000411</name>
</gene>
<keyword evidence="4 8" id="KW-0560">Oxidoreductase</keyword>
<evidence type="ECO:0000256" key="1">
    <source>
        <dbReference type="ARBA" id="ARBA00010617"/>
    </source>
</evidence>
<keyword evidence="5 7" id="KW-0408">Iron</keyword>
<comment type="similarity">
    <text evidence="1 8">Belongs to the cytochrome P450 family.</text>
</comment>
<dbReference type="EMBL" id="JADOUA010000001">
    <property type="protein sequence ID" value="MBG6086298.1"/>
    <property type="molecule type" value="Genomic_DNA"/>
</dbReference>
<dbReference type="PROSITE" id="PS00086">
    <property type="entry name" value="CYTOCHROME_P450"/>
    <property type="match status" value="1"/>
</dbReference>
<dbReference type="PRINTS" id="PR00463">
    <property type="entry name" value="EP450I"/>
</dbReference>
<dbReference type="GO" id="GO:0005506">
    <property type="term" value="F:iron ion binding"/>
    <property type="evidence" value="ECO:0007669"/>
    <property type="project" value="InterPro"/>
</dbReference>
<evidence type="ECO:0000256" key="6">
    <source>
        <dbReference type="ARBA" id="ARBA00023033"/>
    </source>
</evidence>
<dbReference type="RefSeq" id="WP_231403608.1">
    <property type="nucleotide sequence ID" value="NZ_BAABES010000013.1"/>
</dbReference>
<dbReference type="PRINTS" id="PR00385">
    <property type="entry name" value="P450"/>
</dbReference>
<evidence type="ECO:0000256" key="3">
    <source>
        <dbReference type="ARBA" id="ARBA00022723"/>
    </source>
</evidence>
<keyword evidence="10" id="KW-1185">Reference proteome</keyword>